<name>A0A6A6HJP7_VIRVR</name>
<organism evidence="2 3">
    <name type="scientific">Viridothelium virens</name>
    <name type="common">Speckled blister lichen</name>
    <name type="synonym">Trypethelium virens</name>
    <dbReference type="NCBI Taxonomy" id="1048519"/>
    <lineage>
        <taxon>Eukaryota</taxon>
        <taxon>Fungi</taxon>
        <taxon>Dikarya</taxon>
        <taxon>Ascomycota</taxon>
        <taxon>Pezizomycotina</taxon>
        <taxon>Dothideomycetes</taxon>
        <taxon>Dothideomycetes incertae sedis</taxon>
        <taxon>Trypetheliales</taxon>
        <taxon>Trypetheliaceae</taxon>
        <taxon>Viridothelium</taxon>
    </lineage>
</organism>
<gene>
    <name evidence="2" type="ORF">EV356DRAFT_508657</name>
</gene>
<feature type="compositionally biased region" description="Basic and acidic residues" evidence="1">
    <location>
        <begin position="45"/>
        <end position="54"/>
    </location>
</feature>
<accession>A0A6A6HJP7</accession>
<evidence type="ECO:0000313" key="2">
    <source>
        <dbReference type="EMBL" id="KAF2238049.1"/>
    </source>
</evidence>
<evidence type="ECO:0000256" key="1">
    <source>
        <dbReference type="SAM" id="MobiDB-lite"/>
    </source>
</evidence>
<proteinExistence type="predicted"/>
<evidence type="ECO:0000313" key="3">
    <source>
        <dbReference type="Proteomes" id="UP000800092"/>
    </source>
</evidence>
<feature type="compositionally biased region" description="Basic and acidic residues" evidence="1">
    <location>
        <begin position="1"/>
        <end position="25"/>
    </location>
</feature>
<dbReference type="OrthoDB" id="3913483at2759"/>
<feature type="compositionally biased region" description="Basic and acidic residues" evidence="1">
    <location>
        <begin position="109"/>
        <end position="119"/>
    </location>
</feature>
<dbReference type="EMBL" id="ML991777">
    <property type="protein sequence ID" value="KAF2238049.1"/>
    <property type="molecule type" value="Genomic_DNA"/>
</dbReference>
<dbReference type="Proteomes" id="UP000800092">
    <property type="component" value="Unassembled WGS sequence"/>
</dbReference>
<keyword evidence="3" id="KW-1185">Reference proteome</keyword>
<sequence length="174" mass="18622">MSGTDETFHYTKEDVRRLEQKESARHGGNIPKNSETAGLQSVVDQADKDKDQIISERQANLPLPDQPPTSSDFSSADARTVNVDSGGVQDDFSYGGGSSSIREPATGDSDVRASGEDWKTNTAGSEVGRTAKDNLGGIPSDAVTREARNKTGTVETRQPDYGYPQKNDPSNSNA</sequence>
<evidence type="ECO:0008006" key="4">
    <source>
        <dbReference type="Google" id="ProtNLM"/>
    </source>
</evidence>
<feature type="region of interest" description="Disordered" evidence="1">
    <location>
        <begin position="1"/>
        <end position="174"/>
    </location>
</feature>
<dbReference type="AlphaFoldDB" id="A0A6A6HJP7"/>
<feature type="compositionally biased region" description="Polar residues" evidence="1">
    <location>
        <begin position="31"/>
        <end position="43"/>
    </location>
</feature>
<protein>
    <recommendedName>
        <fullName evidence="4">SMP domain-containing protein</fullName>
    </recommendedName>
</protein>
<reference evidence="2" key="1">
    <citation type="journal article" date="2020" name="Stud. Mycol.">
        <title>101 Dothideomycetes genomes: a test case for predicting lifestyles and emergence of pathogens.</title>
        <authorList>
            <person name="Haridas S."/>
            <person name="Albert R."/>
            <person name="Binder M."/>
            <person name="Bloem J."/>
            <person name="Labutti K."/>
            <person name="Salamov A."/>
            <person name="Andreopoulos B."/>
            <person name="Baker S."/>
            <person name="Barry K."/>
            <person name="Bills G."/>
            <person name="Bluhm B."/>
            <person name="Cannon C."/>
            <person name="Castanera R."/>
            <person name="Culley D."/>
            <person name="Daum C."/>
            <person name="Ezra D."/>
            <person name="Gonzalez J."/>
            <person name="Henrissat B."/>
            <person name="Kuo A."/>
            <person name="Liang C."/>
            <person name="Lipzen A."/>
            <person name="Lutzoni F."/>
            <person name="Magnuson J."/>
            <person name="Mondo S."/>
            <person name="Nolan M."/>
            <person name="Ohm R."/>
            <person name="Pangilinan J."/>
            <person name="Park H.-J."/>
            <person name="Ramirez L."/>
            <person name="Alfaro M."/>
            <person name="Sun H."/>
            <person name="Tritt A."/>
            <person name="Yoshinaga Y."/>
            <person name="Zwiers L.-H."/>
            <person name="Turgeon B."/>
            <person name="Goodwin S."/>
            <person name="Spatafora J."/>
            <person name="Crous P."/>
            <person name="Grigoriev I."/>
        </authorList>
    </citation>
    <scope>NUCLEOTIDE SEQUENCE</scope>
    <source>
        <strain evidence="2">Tuck. ex Michener</strain>
    </source>
</reference>